<evidence type="ECO:0000313" key="3">
    <source>
        <dbReference type="Proteomes" id="UP000178930"/>
    </source>
</evidence>
<accession>A0A1G1XV59</accession>
<dbReference type="Gene3D" id="3.40.50.11440">
    <property type="match status" value="1"/>
</dbReference>
<dbReference type="EMBL" id="MHIB01000027">
    <property type="protein sequence ID" value="OGY43959.1"/>
    <property type="molecule type" value="Genomic_DNA"/>
</dbReference>
<proteinExistence type="predicted"/>
<dbReference type="InterPro" id="IPR048068">
    <property type="entry name" value="LarA-like"/>
</dbReference>
<dbReference type="InterPro" id="IPR043166">
    <property type="entry name" value="LarA-like_C"/>
</dbReference>
<dbReference type="PANTHER" id="PTHR33171:SF17">
    <property type="entry name" value="LARA-LIKE N-TERMINAL DOMAIN-CONTAINING PROTEIN"/>
    <property type="match status" value="1"/>
</dbReference>
<comment type="caution">
    <text evidence="2">The sequence shown here is derived from an EMBL/GenBank/DDBJ whole genome shotgun (WGS) entry which is preliminary data.</text>
</comment>
<dbReference type="Pfam" id="PF09861">
    <property type="entry name" value="Lar_N"/>
    <property type="match status" value="1"/>
</dbReference>
<protein>
    <recommendedName>
        <fullName evidence="1">LarA-like N-terminal domain-containing protein</fullName>
    </recommendedName>
</protein>
<organism evidence="2 3">
    <name type="scientific">Candidatus Buchananbacteria bacterium RIFCSPHIGHO2_01_FULL_39_14</name>
    <dbReference type="NCBI Taxonomy" id="1797532"/>
    <lineage>
        <taxon>Bacteria</taxon>
        <taxon>Candidatus Buchananiibacteriota</taxon>
    </lineage>
</organism>
<evidence type="ECO:0000259" key="1">
    <source>
        <dbReference type="Pfam" id="PF09861"/>
    </source>
</evidence>
<dbReference type="InterPro" id="IPR018657">
    <property type="entry name" value="LarA-like_N"/>
</dbReference>
<sequence length="391" mass="44272">MPSKIISLNNIHPLSTDAVMKKVERFIKSLNIKNRKVLFICEDITRSTPINLFFPRLLQYVHTQTNDIAVLFALGTHRSMTMEEMIEKLGISRRQTQYIQLINHDALDDKQLVAVGKVCNVIFKVNSAIADADIVIGISNSLPHKVMGFSGGPKLICIGTGNKDFIDYSHWLSNSISESRVVAQVNNPMRDLLNRVFKMLQDEVKADFFSINFVSAQEKILAAYMGDFFRVYQAAAKKSRQLFIKKIVPRNSVLAILDDKSLDFWQASKAVYNCVGAIGKGGFIVVRGLLPDKISPVHGKIIEKYGYQKRAKLRKLIAEGKLNDVVVASHMMRVGKCLERIKVFISSENIDADLCRRVNFSYIDPLKIRNMKFDYIVHNPVDITLINKYGD</sequence>
<dbReference type="Gene3D" id="3.90.226.30">
    <property type="match status" value="1"/>
</dbReference>
<dbReference type="STRING" id="1797532.A2729_01390"/>
<dbReference type="PANTHER" id="PTHR33171">
    <property type="entry name" value="LAR_N DOMAIN-CONTAINING PROTEIN"/>
    <property type="match status" value="1"/>
</dbReference>
<dbReference type="GO" id="GO:0050043">
    <property type="term" value="F:lactate racemase activity"/>
    <property type="evidence" value="ECO:0007669"/>
    <property type="project" value="InterPro"/>
</dbReference>
<reference evidence="2 3" key="1">
    <citation type="journal article" date="2016" name="Nat. Commun.">
        <title>Thousands of microbial genomes shed light on interconnected biogeochemical processes in an aquifer system.</title>
        <authorList>
            <person name="Anantharaman K."/>
            <person name="Brown C.T."/>
            <person name="Hug L.A."/>
            <person name="Sharon I."/>
            <person name="Castelle C.J."/>
            <person name="Probst A.J."/>
            <person name="Thomas B.C."/>
            <person name="Singh A."/>
            <person name="Wilkins M.J."/>
            <person name="Karaoz U."/>
            <person name="Brodie E.L."/>
            <person name="Williams K.H."/>
            <person name="Hubbard S.S."/>
            <person name="Banfield J.F."/>
        </authorList>
    </citation>
    <scope>NUCLEOTIDE SEQUENCE [LARGE SCALE GENOMIC DNA]</scope>
</reference>
<evidence type="ECO:0000313" key="2">
    <source>
        <dbReference type="EMBL" id="OGY43959.1"/>
    </source>
</evidence>
<name>A0A1G1XV59_9BACT</name>
<gene>
    <name evidence="2" type="ORF">A2729_01390</name>
</gene>
<dbReference type="Proteomes" id="UP000178930">
    <property type="component" value="Unassembled WGS sequence"/>
</dbReference>
<dbReference type="AlphaFoldDB" id="A0A1G1XV59"/>
<feature type="domain" description="LarA-like N-terminal" evidence="1">
    <location>
        <begin position="29"/>
        <end position="173"/>
    </location>
</feature>